<reference evidence="2 3" key="1">
    <citation type="submission" date="2024-06" db="EMBL/GenBank/DDBJ databases">
        <title>Complete genome of Phlyctema vagabunda strain 19-DSS-EL-015.</title>
        <authorList>
            <person name="Fiorenzani C."/>
        </authorList>
    </citation>
    <scope>NUCLEOTIDE SEQUENCE [LARGE SCALE GENOMIC DNA]</scope>
    <source>
        <strain evidence="2 3">19-DSS-EL-015</strain>
    </source>
</reference>
<gene>
    <name evidence="2" type="ORF">PVAG01_10588</name>
</gene>
<dbReference type="EMBL" id="JBFCZG010000010">
    <property type="protein sequence ID" value="KAL3417578.1"/>
    <property type="molecule type" value="Genomic_DNA"/>
</dbReference>
<name>A0ABR4P2Q0_9HELO</name>
<evidence type="ECO:0000256" key="1">
    <source>
        <dbReference type="SAM" id="MobiDB-lite"/>
    </source>
</evidence>
<accession>A0ABR4P2Q0</accession>
<sequence length="483" mass="55066">MINPQQNPTATGSALRAQDDVLGDQLVEFFSPLRSQDHLMMPEIQPLTPTRVSGDRSAMTTREQDRLQRVSEVATRTFHSTMDQKKPRPSTSTTKTTLKQKATAHLERPDDVPRQVSTFSAHVDPLPEFSRTTENSIYNMLERLRGFQGELTVNAELGRIIMRKLKTRDITEKKSTPRTITAEDLHRDLLATKHDPRDGPFIRFTNILTTLPADIDLLVAMQDSDRYDLWNKQPATWDVVYELDCTVVEHGIKTPFTIKIDAEKFTYTLVKKLDLAAIFIHCVKRNWDVQVTATGSVPMSMYDEHVLPILDTLYAKQGTQPYLEFTSSCSNLLTIHTGRVRRSCQYAAQGKFKSRLNVTQIQELSIEYDQAIEGIQNFRAFYPDPSHRRQPGEEGTWFEVNVSSTVLEEHLKENMQIEFGDKTSWDVQKLMADNVASAIIEPALLMVQRADGVGFWNNNLQQKPVSQPAQATPPVKPRGYQFW</sequence>
<dbReference type="Proteomes" id="UP001629113">
    <property type="component" value="Unassembled WGS sequence"/>
</dbReference>
<protein>
    <submittedName>
        <fullName evidence="2">Uncharacterized protein</fullName>
    </submittedName>
</protein>
<proteinExistence type="predicted"/>
<evidence type="ECO:0000313" key="2">
    <source>
        <dbReference type="EMBL" id="KAL3417578.1"/>
    </source>
</evidence>
<feature type="compositionally biased region" description="Low complexity" evidence="1">
    <location>
        <begin position="89"/>
        <end position="103"/>
    </location>
</feature>
<evidence type="ECO:0000313" key="3">
    <source>
        <dbReference type="Proteomes" id="UP001629113"/>
    </source>
</evidence>
<feature type="region of interest" description="Disordered" evidence="1">
    <location>
        <begin position="464"/>
        <end position="483"/>
    </location>
</feature>
<comment type="caution">
    <text evidence="2">The sequence shown here is derived from an EMBL/GenBank/DDBJ whole genome shotgun (WGS) entry which is preliminary data.</text>
</comment>
<feature type="region of interest" description="Disordered" evidence="1">
    <location>
        <begin position="47"/>
        <end position="109"/>
    </location>
</feature>
<organism evidence="2 3">
    <name type="scientific">Phlyctema vagabunda</name>
    <dbReference type="NCBI Taxonomy" id="108571"/>
    <lineage>
        <taxon>Eukaryota</taxon>
        <taxon>Fungi</taxon>
        <taxon>Dikarya</taxon>
        <taxon>Ascomycota</taxon>
        <taxon>Pezizomycotina</taxon>
        <taxon>Leotiomycetes</taxon>
        <taxon>Helotiales</taxon>
        <taxon>Dermateaceae</taxon>
        <taxon>Phlyctema</taxon>
    </lineage>
</organism>
<keyword evidence="3" id="KW-1185">Reference proteome</keyword>